<reference evidence="3" key="1">
    <citation type="submission" date="2020-08" db="EMBL/GenBank/DDBJ databases">
        <title>Genome public.</title>
        <authorList>
            <person name="Liu C."/>
            <person name="Sun Q."/>
        </authorList>
    </citation>
    <scope>NUCLEOTIDE SEQUENCE</scope>
    <source>
        <strain evidence="3">NSJ-51</strain>
    </source>
</reference>
<feature type="transmembrane region" description="Helical" evidence="1">
    <location>
        <begin position="21"/>
        <end position="40"/>
    </location>
</feature>
<dbReference type="Pfam" id="PF13200">
    <property type="entry name" value="DUF4015"/>
    <property type="match status" value="1"/>
</dbReference>
<keyword evidence="1" id="KW-0472">Membrane</keyword>
<evidence type="ECO:0000313" key="3">
    <source>
        <dbReference type="EMBL" id="MBC5732831.1"/>
    </source>
</evidence>
<protein>
    <recommendedName>
        <fullName evidence="2">DUF4015 domain-containing protein</fullName>
    </recommendedName>
</protein>
<dbReference type="SUPFAM" id="SSF51445">
    <property type="entry name" value="(Trans)glycosidases"/>
    <property type="match status" value="1"/>
</dbReference>
<dbReference type="InterPro" id="IPR017853">
    <property type="entry name" value="GH"/>
</dbReference>
<organism evidence="3 4">
    <name type="scientific">Lawsonibacter hominis</name>
    <dbReference type="NCBI Taxonomy" id="2763053"/>
    <lineage>
        <taxon>Bacteria</taxon>
        <taxon>Bacillati</taxon>
        <taxon>Bacillota</taxon>
        <taxon>Clostridia</taxon>
        <taxon>Eubacteriales</taxon>
        <taxon>Oscillospiraceae</taxon>
        <taxon>Lawsonibacter</taxon>
    </lineage>
</organism>
<gene>
    <name evidence="3" type="ORF">H8S57_03690</name>
</gene>
<sequence>MAAKGYGTYHGRSRLRPALKVVIVLLVVLLVLAVATLLLMDGHIVYSSDGIRLDLPFVQKGGAEDPPEPAGSAPLVIDSPVPTPAPTATPEPETLMQGVLLPREALYDGTAEEQVRRAGAAAAVFDMKADDGSLGYISSLELAQAGGVSAADPAINGAIRGLNAGELYTVARVSCFRDNAIPRADMSLGIKSSAGNWRDEGDCRWLSAANAAARQYVIGVCAELAELGFDELLLENCAFPARGQVDYIVAGENYDPDGLTDALETFCRELEEALADYPQLKVSFGSSQAVLTGEANDRSGQTAAWLAEHAWRVYVAVPAGDESAYEQTLRAAGLPAGRLVPVTEAPAGAGENWAVLTRTPTE</sequence>
<dbReference type="RefSeq" id="WP_186906729.1">
    <property type="nucleotide sequence ID" value="NZ_JACOPP010000003.1"/>
</dbReference>
<evidence type="ECO:0000313" key="4">
    <source>
        <dbReference type="Proteomes" id="UP000661435"/>
    </source>
</evidence>
<dbReference type="AlphaFoldDB" id="A0A8J6M7X0"/>
<dbReference type="InterPro" id="IPR025275">
    <property type="entry name" value="DUF4015"/>
</dbReference>
<evidence type="ECO:0000256" key="1">
    <source>
        <dbReference type="SAM" id="Phobius"/>
    </source>
</evidence>
<name>A0A8J6M7X0_9FIRM</name>
<proteinExistence type="predicted"/>
<keyword evidence="4" id="KW-1185">Reference proteome</keyword>
<dbReference type="EMBL" id="JACOPP010000003">
    <property type="protein sequence ID" value="MBC5732831.1"/>
    <property type="molecule type" value="Genomic_DNA"/>
</dbReference>
<dbReference type="Proteomes" id="UP000661435">
    <property type="component" value="Unassembled WGS sequence"/>
</dbReference>
<keyword evidence="1" id="KW-1133">Transmembrane helix</keyword>
<evidence type="ECO:0000259" key="2">
    <source>
        <dbReference type="Pfam" id="PF13200"/>
    </source>
</evidence>
<keyword evidence="1" id="KW-0812">Transmembrane</keyword>
<comment type="caution">
    <text evidence="3">The sequence shown here is derived from an EMBL/GenBank/DDBJ whole genome shotgun (WGS) entry which is preliminary data.</text>
</comment>
<accession>A0A8J6M7X0</accession>
<feature type="domain" description="DUF4015" evidence="2">
    <location>
        <begin position="116"/>
        <end position="309"/>
    </location>
</feature>